<dbReference type="GO" id="GO:0006508">
    <property type="term" value="P:proteolysis"/>
    <property type="evidence" value="ECO:0007669"/>
    <property type="project" value="UniProtKB-KW"/>
</dbReference>
<keyword evidence="1" id="KW-0812">Transmembrane</keyword>
<keyword evidence="2" id="KW-0378">Hydrolase</keyword>
<accession>A0A852ZTQ7</accession>
<evidence type="ECO:0000256" key="1">
    <source>
        <dbReference type="SAM" id="Phobius"/>
    </source>
</evidence>
<feature type="transmembrane region" description="Helical" evidence="1">
    <location>
        <begin position="62"/>
        <end position="83"/>
    </location>
</feature>
<dbReference type="Gene3D" id="2.40.50.140">
    <property type="entry name" value="Nucleic acid-binding proteins"/>
    <property type="match status" value="1"/>
</dbReference>
<dbReference type="GO" id="GO:0008233">
    <property type="term" value="F:peptidase activity"/>
    <property type="evidence" value="ECO:0007669"/>
    <property type="project" value="UniProtKB-KW"/>
</dbReference>
<feature type="transmembrane region" description="Helical" evidence="1">
    <location>
        <begin position="37"/>
        <end position="56"/>
    </location>
</feature>
<organism evidence="2 3">
    <name type="scientific">Allostreptomyces psammosilenae</name>
    <dbReference type="NCBI Taxonomy" id="1892865"/>
    <lineage>
        <taxon>Bacteria</taxon>
        <taxon>Bacillati</taxon>
        <taxon>Actinomycetota</taxon>
        <taxon>Actinomycetes</taxon>
        <taxon>Kitasatosporales</taxon>
        <taxon>Streptomycetaceae</taxon>
        <taxon>Allostreptomyces</taxon>
    </lineage>
</organism>
<keyword evidence="3" id="KW-1185">Reference proteome</keyword>
<proteinExistence type="predicted"/>
<evidence type="ECO:0000313" key="3">
    <source>
        <dbReference type="Proteomes" id="UP000567795"/>
    </source>
</evidence>
<reference evidence="2 3" key="1">
    <citation type="submission" date="2020-07" db="EMBL/GenBank/DDBJ databases">
        <title>Sequencing the genomes of 1000 actinobacteria strains.</title>
        <authorList>
            <person name="Klenk H.-P."/>
        </authorList>
    </citation>
    <scope>NUCLEOTIDE SEQUENCE [LARGE SCALE GENOMIC DNA]</scope>
    <source>
        <strain evidence="2 3">DSM 42178</strain>
    </source>
</reference>
<dbReference type="RefSeq" id="WP_179813765.1">
    <property type="nucleotide sequence ID" value="NZ_JACBZD010000001.1"/>
</dbReference>
<sequence>MSVFLVMGIAGVAVLLVSLLLGGLLDAFHLPFDGGAFSLPVVAAFVSMLGFTGELVTTLTPWGVWPAVAVGAGAGGVAGRGVVALSRFLMRGQSDVTVRGEDLIGGTGRVVTPIPEDGYGEVMLRAGGAPVKYSARSATAVPRGAEVWVVEVLSASAVRVEPLDR</sequence>
<dbReference type="Proteomes" id="UP000567795">
    <property type="component" value="Unassembled WGS sequence"/>
</dbReference>
<dbReference type="EMBL" id="JACBZD010000001">
    <property type="protein sequence ID" value="NYI04937.1"/>
    <property type="molecule type" value="Genomic_DNA"/>
</dbReference>
<keyword evidence="1" id="KW-0472">Membrane</keyword>
<keyword evidence="2" id="KW-0645">Protease</keyword>
<keyword evidence="1" id="KW-1133">Transmembrane helix</keyword>
<feature type="transmembrane region" description="Helical" evidence="1">
    <location>
        <begin position="6"/>
        <end position="25"/>
    </location>
</feature>
<protein>
    <submittedName>
        <fullName evidence="2">Membrane-bound ClpP family serine protease</fullName>
    </submittedName>
</protein>
<name>A0A852ZTQ7_9ACTN</name>
<dbReference type="AlphaFoldDB" id="A0A852ZTQ7"/>
<comment type="caution">
    <text evidence="2">The sequence shown here is derived from an EMBL/GenBank/DDBJ whole genome shotgun (WGS) entry which is preliminary data.</text>
</comment>
<evidence type="ECO:0000313" key="2">
    <source>
        <dbReference type="EMBL" id="NYI04937.1"/>
    </source>
</evidence>
<dbReference type="InterPro" id="IPR012340">
    <property type="entry name" value="NA-bd_OB-fold"/>
</dbReference>
<gene>
    <name evidence="2" type="ORF">FHU37_001880</name>
</gene>